<accession>A0A165EHQ3</accession>
<dbReference type="AlphaFoldDB" id="A0A165EHQ3"/>
<name>A0A165EHQ3_9APHY</name>
<keyword evidence="2" id="KW-1185">Reference proteome</keyword>
<dbReference type="RefSeq" id="XP_040764812.1">
    <property type="nucleotide sequence ID" value="XM_040901284.1"/>
</dbReference>
<dbReference type="InParanoid" id="A0A165EHQ3"/>
<proteinExistence type="predicted"/>
<gene>
    <name evidence="1" type="ORF">LAESUDRAFT_131454</name>
</gene>
<protein>
    <submittedName>
        <fullName evidence="1">Uncharacterized protein</fullName>
    </submittedName>
</protein>
<evidence type="ECO:0000313" key="2">
    <source>
        <dbReference type="Proteomes" id="UP000076871"/>
    </source>
</evidence>
<dbReference type="GeneID" id="63818316"/>
<dbReference type="EMBL" id="KV427621">
    <property type="protein sequence ID" value="KZT07072.1"/>
    <property type="molecule type" value="Genomic_DNA"/>
</dbReference>
<evidence type="ECO:0000313" key="1">
    <source>
        <dbReference type="EMBL" id="KZT07072.1"/>
    </source>
</evidence>
<sequence>MFGRFALQANHYLHPRRKLTSVQYRRYNRLTFIYPLSPQRLKIRYRRRGSLDHPDPMKPLYDCNHCCRCRSLRRKTVMRRLEISVDEKGKTTNAHIFKEVAEYTWVQTASIPGVAVKRLNDAPISTDECERGRRHCTFNQLLQEQDPPLWPRRRRRFV</sequence>
<organism evidence="1 2">
    <name type="scientific">Laetiporus sulphureus 93-53</name>
    <dbReference type="NCBI Taxonomy" id="1314785"/>
    <lineage>
        <taxon>Eukaryota</taxon>
        <taxon>Fungi</taxon>
        <taxon>Dikarya</taxon>
        <taxon>Basidiomycota</taxon>
        <taxon>Agaricomycotina</taxon>
        <taxon>Agaricomycetes</taxon>
        <taxon>Polyporales</taxon>
        <taxon>Laetiporus</taxon>
    </lineage>
</organism>
<reference evidence="1 2" key="1">
    <citation type="journal article" date="2016" name="Mol. Biol. Evol.">
        <title>Comparative Genomics of Early-Diverging Mushroom-Forming Fungi Provides Insights into the Origins of Lignocellulose Decay Capabilities.</title>
        <authorList>
            <person name="Nagy L.G."/>
            <person name="Riley R."/>
            <person name="Tritt A."/>
            <person name="Adam C."/>
            <person name="Daum C."/>
            <person name="Floudas D."/>
            <person name="Sun H."/>
            <person name="Yadav J.S."/>
            <person name="Pangilinan J."/>
            <person name="Larsson K.H."/>
            <person name="Matsuura K."/>
            <person name="Barry K."/>
            <person name="Labutti K."/>
            <person name="Kuo R."/>
            <person name="Ohm R.A."/>
            <person name="Bhattacharya S.S."/>
            <person name="Shirouzu T."/>
            <person name="Yoshinaga Y."/>
            <person name="Martin F.M."/>
            <person name="Grigoriev I.V."/>
            <person name="Hibbett D.S."/>
        </authorList>
    </citation>
    <scope>NUCLEOTIDE SEQUENCE [LARGE SCALE GENOMIC DNA]</scope>
    <source>
        <strain evidence="1 2">93-53</strain>
    </source>
</reference>
<dbReference type="Proteomes" id="UP000076871">
    <property type="component" value="Unassembled WGS sequence"/>
</dbReference>